<feature type="compositionally biased region" description="Basic residues" evidence="1">
    <location>
        <begin position="105"/>
        <end position="115"/>
    </location>
</feature>
<dbReference type="Proteomes" id="UP000821866">
    <property type="component" value="Chromosome 7"/>
</dbReference>
<organism evidence="2 3">
    <name type="scientific">Rhipicephalus microplus</name>
    <name type="common">Cattle tick</name>
    <name type="synonym">Boophilus microplus</name>
    <dbReference type="NCBI Taxonomy" id="6941"/>
    <lineage>
        <taxon>Eukaryota</taxon>
        <taxon>Metazoa</taxon>
        <taxon>Ecdysozoa</taxon>
        <taxon>Arthropoda</taxon>
        <taxon>Chelicerata</taxon>
        <taxon>Arachnida</taxon>
        <taxon>Acari</taxon>
        <taxon>Parasitiformes</taxon>
        <taxon>Ixodida</taxon>
        <taxon>Ixodoidea</taxon>
        <taxon>Ixodidae</taxon>
        <taxon>Rhipicephalinae</taxon>
        <taxon>Rhipicephalus</taxon>
        <taxon>Boophilus</taxon>
    </lineage>
</organism>
<reference evidence="2" key="1">
    <citation type="journal article" date="2020" name="Cell">
        <title>Large-Scale Comparative Analyses of Tick Genomes Elucidate Their Genetic Diversity and Vector Capacities.</title>
        <authorList>
            <consortium name="Tick Genome and Microbiome Consortium (TIGMIC)"/>
            <person name="Jia N."/>
            <person name="Wang J."/>
            <person name="Shi W."/>
            <person name="Du L."/>
            <person name="Sun Y."/>
            <person name="Zhan W."/>
            <person name="Jiang J.F."/>
            <person name="Wang Q."/>
            <person name="Zhang B."/>
            <person name="Ji P."/>
            <person name="Bell-Sakyi L."/>
            <person name="Cui X.M."/>
            <person name="Yuan T.T."/>
            <person name="Jiang B.G."/>
            <person name="Yang W.F."/>
            <person name="Lam T.T."/>
            <person name="Chang Q.C."/>
            <person name="Ding S.J."/>
            <person name="Wang X.J."/>
            <person name="Zhu J.G."/>
            <person name="Ruan X.D."/>
            <person name="Zhao L."/>
            <person name="Wei J.T."/>
            <person name="Ye R.Z."/>
            <person name="Que T.C."/>
            <person name="Du C.H."/>
            <person name="Zhou Y.H."/>
            <person name="Cheng J.X."/>
            <person name="Dai P.F."/>
            <person name="Guo W.B."/>
            <person name="Han X.H."/>
            <person name="Huang E.J."/>
            <person name="Li L.F."/>
            <person name="Wei W."/>
            <person name="Gao Y.C."/>
            <person name="Liu J.Z."/>
            <person name="Shao H.Z."/>
            <person name="Wang X."/>
            <person name="Wang C.C."/>
            <person name="Yang T.C."/>
            <person name="Huo Q.B."/>
            <person name="Li W."/>
            <person name="Chen H.Y."/>
            <person name="Chen S.E."/>
            <person name="Zhou L.G."/>
            <person name="Ni X.B."/>
            <person name="Tian J.H."/>
            <person name="Sheng Y."/>
            <person name="Liu T."/>
            <person name="Pan Y.S."/>
            <person name="Xia L.Y."/>
            <person name="Li J."/>
            <person name="Zhao F."/>
            <person name="Cao W.C."/>
        </authorList>
    </citation>
    <scope>NUCLEOTIDE SEQUENCE</scope>
    <source>
        <strain evidence="2">Rmic-2018</strain>
    </source>
</reference>
<feature type="compositionally biased region" description="Low complexity" evidence="1">
    <location>
        <begin position="196"/>
        <end position="213"/>
    </location>
</feature>
<accession>A0A9J6DE12</accession>
<gene>
    <name evidence="2" type="ORF">HPB51_000984</name>
</gene>
<dbReference type="VEuPathDB" id="VectorBase:LOC119172858"/>
<evidence type="ECO:0000256" key="1">
    <source>
        <dbReference type="SAM" id="MobiDB-lite"/>
    </source>
</evidence>
<evidence type="ECO:0000313" key="3">
    <source>
        <dbReference type="Proteomes" id="UP000821866"/>
    </source>
</evidence>
<comment type="caution">
    <text evidence="2">The sequence shown here is derived from an EMBL/GenBank/DDBJ whole genome shotgun (WGS) entry which is preliminary data.</text>
</comment>
<proteinExistence type="predicted"/>
<protein>
    <submittedName>
        <fullName evidence="2">Uncharacterized protein</fullName>
    </submittedName>
</protein>
<feature type="region of interest" description="Disordered" evidence="1">
    <location>
        <begin position="88"/>
        <end position="222"/>
    </location>
</feature>
<dbReference type="AlphaFoldDB" id="A0A9J6DE12"/>
<sequence length="354" mass="37730">MLRLLLGHLHPKAQVSYQRPSETACRRCGFVANRPGACPGPKRDVYGICSRAVPLTDGARAPHECTLRCARSAGPHVSGDWCCKKRYRAPPPKPHNASPEGQAGPKKRNCRRPRKPEKPGSRASPQGAQPSTTNPFLSQHQDAAALGPSRPDPTPDGSQPKGPTAGQGSPDLHKPTPPSRGHKSAGQGASTWATHVPQGAQVSGSGGAASPSPFSMIPRPEVRIPSAPTGERIEFRELQAQVALFTQTVEALVKRSSLPTPTPTGHVLEAMDSAPSQHEDNAVLFTPMEARLSSSEAQMTSIETTNEDRLAATLQTVFDHIPGVIVAQLPQLALNTCWSKLKRVSNSQASWSLS</sequence>
<feature type="compositionally biased region" description="Polar residues" evidence="1">
    <location>
        <begin position="123"/>
        <end position="141"/>
    </location>
</feature>
<dbReference type="EMBL" id="JABSTU010000009">
    <property type="protein sequence ID" value="KAH8020351.1"/>
    <property type="molecule type" value="Genomic_DNA"/>
</dbReference>
<keyword evidence="3" id="KW-1185">Reference proteome</keyword>
<evidence type="ECO:0000313" key="2">
    <source>
        <dbReference type="EMBL" id="KAH8020351.1"/>
    </source>
</evidence>
<reference evidence="2" key="2">
    <citation type="submission" date="2021-09" db="EMBL/GenBank/DDBJ databases">
        <authorList>
            <person name="Jia N."/>
            <person name="Wang J."/>
            <person name="Shi W."/>
            <person name="Du L."/>
            <person name="Sun Y."/>
            <person name="Zhan W."/>
            <person name="Jiang J."/>
            <person name="Wang Q."/>
            <person name="Zhang B."/>
            <person name="Ji P."/>
            <person name="Sakyi L.B."/>
            <person name="Cui X."/>
            <person name="Yuan T."/>
            <person name="Jiang B."/>
            <person name="Yang W."/>
            <person name="Lam T.T.-Y."/>
            <person name="Chang Q."/>
            <person name="Ding S."/>
            <person name="Wang X."/>
            <person name="Zhu J."/>
            <person name="Ruan X."/>
            <person name="Zhao L."/>
            <person name="Wei J."/>
            <person name="Que T."/>
            <person name="Du C."/>
            <person name="Cheng J."/>
            <person name="Dai P."/>
            <person name="Han X."/>
            <person name="Huang E."/>
            <person name="Gao Y."/>
            <person name="Liu J."/>
            <person name="Shao H."/>
            <person name="Ye R."/>
            <person name="Li L."/>
            <person name="Wei W."/>
            <person name="Wang X."/>
            <person name="Wang C."/>
            <person name="Huo Q."/>
            <person name="Li W."/>
            <person name="Guo W."/>
            <person name="Chen H."/>
            <person name="Chen S."/>
            <person name="Zhou L."/>
            <person name="Zhou L."/>
            <person name="Ni X."/>
            <person name="Tian J."/>
            <person name="Zhou Y."/>
            <person name="Sheng Y."/>
            <person name="Liu T."/>
            <person name="Pan Y."/>
            <person name="Xia L."/>
            <person name="Li J."/>
            <person name="Zhao F."/>
            <person name="Cao W."/>
        </authorList>
    </citation>
    <scope>NUCLEOTIDE SEQUENCE</scope>
    <source>
        <strain evidence="2">Rmic-2018</strain>
        <tissue evidence="2">Larvae</tissue>
    </source>
</reference>
<name>A0A9J6DE12_RHIMP</name>